<evidence type="ECO:0000256" key="1">
    <source>
        <dbReference type="SAM" id="Phobius"/>
    </source>
</evidence>
<evidence type="ECO:0000313" key="3">
    <source>
        <dbReference type="Proteomes" id="UP001063698"/>
    </source>
</evidence>
<keyword evidence="1" id="KW-0812">Transmembrane</keyword>
<keyword evidence="1" id="KW-1133">Transmembrane helix</keyword>
<dbReference type="Proteomes" id="UP001063698">
    <property type="component" value="Chromosome"/>
</dbReference>
<feature type="transmembrane region" description="Helical" evidence="1">
    <location>
        <begin position="6"/>
        <end position="23"/>
    </location>
</feature>
<reference evidence="2" key="1">
    <citation type="submission" date="2013-11" db="EMBL/GenBank/DDBJ databases">
        <title>Comparative genomics of Ignicoccus.</title>
        <authorList>
            <person name="Podar M."/>
        </authorList>
    </citation>
    <scope>NUCLEOTIDE SEQUENCE</scope>
    <source>
        <strain evidence="2">DSM 13166</strain>
    </source>
</reference>
<dbReference type="EMBL" id="CP006868">
    <property type="protein sequence ID" value="UXD22546.1"/>
    <property type="molecule type" value="Genomic_DNA"/>
</dbReference>
<dbReference type="AlphaFoldDB" id="A0A977PK70"/>
<name>A0A977PK70_9CREN</name>
<keyword evidence="1" id="KW-0472">Membrane</keyword>
<sequence length="51" mass="5503">MALDLITLGIILIVTFFVAFEISKVVYHSVADLASVITAALATYVVYTLLV</sequence>
<accession>A0A977PK70</accession>
<gene>
    <name evidence="2" type="ORF">IPA_06115</name>
</gene>
<proteinExistence type="predicted"/>
<organism evidence="2 3">
    <name type="scientific">Ignicoccus pacificus DSM 13166</name>
    <dbReference type="NCBI Taxonomy" id="940294"/>
    <lineage>
        <taxon>Archaea</taxon>
        <taxon>Thermoproteota</taxon>
        <taxon>Thermoprotei</taxon>
        <taxon>Desulfurococcales</taxon>
        <taxon>Desulfurococcaceae</taxon>
        <taxon>Ignicoccus</taxon>
    </lineage>
</organism>
<feature type="transmembrane region" description="Helical" evidence="1">
    <location>
        <begin position="30"/>
        <end position="50"/>
    </location>
</feature>
<evidence type="ECO:0000313" key="2">
    <source>
        <dbReference type="EMBL" id="UXD22546.1"/>
    </source>
</evidence>
<dbReference type="KEGG" id="ipc:IPA_06115"/>
<protein>
    <submittedName>
        <fullName evidence="2">Uncharacterized protein</fullName>
    </submittedName>
</protein>
<keyword evidence="3" id="KW-1185">Reference proteome</keyword>